<name>V9XRL6_SCHMD</name>
<evidence type="ECO:0000256" key="1">
    <source>
        <dbReference type="SAM" id="SignalP"/>
    </source>
</evidence>
<organism evidence="2">
    <name type="scientific">Schmidtea mediterranea</name>
    <name type="common">Freshwater planarian flatworm</name>
    <dbReference type="NCBI Taxonomy" id="79327"/>
    <lineage>
        <taxon>Eukaryota</taxon>
        <taxon>Metazoa</taxon>
        <taxon>Spiralia</taxon>
        <taxon>Lophotrochozoa</taxon>
        <taxon>Platyhelminthes</taxon>
        <taxon>Rhabditophora</taxon>
        <taxon>Seriata</taxon>
        <taxon>Tricladida</taxon>
        <taxon>Continenticola</taxon>
        <taxon>Geoplanoidea</taxon>
        <taxon>Dugesiidae</taxon>
        <taxon>Schmidtea</taxon>
    </lineage>
</organism>
<proteinExistence type="evidence at transcript level"/>
<feature type="signal peptide" evidence="1">
    <location>
        <begin position="1"/>
        <end position="20"/>
    </location>
</feature>
<keyword evidence="1" id="KW-0732">Signal</keyword>
<evidence type="ECO:0000313" key="2">
    <source>
        <dbReference type="EMBL" id="AHD24733.1"/>
    </source>
</evidence>
<sequence>MNKFFIIVLLSFAIINLSQSVQNYELEMPEIIAKDFKFDYAGNYAKKFLREKKDGHNDKTEENLKSN</sequence>
<accession>V9XRL6</accession>
<feature type="chain" id="PRO_5004784427" evidence="1">
    <location>
        <begin position="21"/>
        <end position="67"/>
    </location>
</feature>
<protein>
    <submittedName>
        <fullName evidence="2">1.C5.1</fullName>
    </submittedName>
</protein>
<dbReference type="EMBL" id="KF730676">
    <property type="protein sequence ID" value="AHD24733.1"/>
    <property type="molecule type" value="mRNA"/>
</dbReference>
<reference evidence="2" key="1">
    <citation type="submission" date="2013-10" db="EMBL/GenBank/DDBJ databases">
        <title>Expression cloning of novel planarian secreted proteins by a yeast-based Signal Sequence Trap screen.</title>
        <authorList>
            <person name="Rossi A."/>
        </authorList>
    </citation>
    <scope>NUCLEOTIDE SEQUENCE</scope>
</reference>
<dbReference type="AlphaFoldDB" id="V9XRL6"/>